<organism evidence="2 3">
    <name type="scientific">Trichoplax adhaerens</name>
    <name type="common">Trichoplax reptans</name>
    <dbReference type="NCBI Taxonomy" id="10228"/>
    <lineage>
        <taxon>Eukaryota</taxon>
        <taxon>Metazoa</taxon>
        <taxon>Placozoa</taxon>
        <taxon>Uniplacotomia</taxon>
        <taxon>Trichoplacea</taxon>
        <taxon>Trichoplacidae</taxon>
        <taxon>Trichoplax</taxon>
    </lineage>
</organism>
<name>B3RLU4_TRIAD</name>
<dbReference type="CTD" id="6750001"/>
<evidence type="ECO:0000313" key="2">
    <source>
        <dbReference type="EMBL" id="EDV29585.1"/>
    </source>
</evidence>
<feature type="compositionally biased region" description="Polar residues" evidence="1">
    <location>
        <begin position="235"/>
        <end position="244"/>
    </location>
</feature>
<dbReference type="HOGENOM" id="CLU_641479_0_0_1"/>
<feature type="region of interest" description="Disordered" evidence="1">
    <location>
        <begin position="93"/>
        <end position="119"/>
    </location>
</feature>
<accession>B3RLU4</accession>
<sequence>MENQATGAMQTPEDNTTLIASKNDDDFDSNHFHQLADNTNSHLISTLISTLSQVIKQTDVYSRQKQRSKITDDILQPIKEWLRLDTHKTVNKVGEKNKSPKDKIGKNLEIRNPPSNSETNLNNQLLSNQIVELKENIMILKIDLDRKMQEIASCHKLCEDYDKQTKSLTELIQEHISHVINQLDLDFKPSRNAQDIRHDLLELTRKILILKVESIKKDNKIKRLQQNLENLTNANQVKESTLNRTQTPQLPTLTLSGSQPDVNSDEVKNLKIVIIQTRAKLSYIRYIAGPTSGSPRKTSPSPASTNSAKFFSEDDISREDDRSSSDSANLKEIQIPGYLAEVTLGTTEDGIPVTPSRLYLRFNGQTLRKKRLWEKAFEKVRAGSSLVTDDILLQLPFAHPGNKKISVINKADYPIPRSMSWHQRQQCR</sequence>
<dbReference type="PhylomeDB" id="B3RLU4"/>
<gene>
    <name evidence="2" type="ORF">TRIADDRAFT_52126</name>
</gene>
<feature type="compositionally biased region" description="Polar residues" evidence="1">
    <location>
        <begin position="291"/>
        <end position="309"/>
    </location>
</feature>
<keyword evidence="3" id="KW-1185">Reference proteome</keyword>
<evidence type="ECO:0000313" key="3">
    <source>
        <dbReference type="Proteomes" id="UP000009022"/>
    </source>
</evidence>
<dbReference type="AlphaFoldDB" id="B3RLU4"/>
<feature type="region of interest" description="Disordered" evidence="1">
    <location>
        <begin position="1"/>
        <end position="23"/>
    </location>
</feature>
<protein>
    <submittedName>
        <fullName evidence="2">Uncharacterized protein</fullName>
    </submittedName>
</protein>
<dbReference type="RefSeq" id="XP_002108787.1">
    <property type="nucleotide sequence ID" value="XM_002108751.1"/>
</dbReference>
<dbReference type="InParanoid" id="B3RLU4"/>
<feature type="compositionally biased region" description="Low complexity" evidence="1">
    <location>
        <begin position="245"/>
        <end position="255"/>
    </location>
</feature>
<proteinExistence type="predicted"/>
<dbReference type="Proteomes" id="UP000009022">
    <property type="component" value="Unassembled WGS sequence"/>
</dbReference>
<feature type="region of interest" description="Disordered" evidence="1">
    <location>
        <begin position="290"/>
        <end position="329"/>
    </location>
</feature>
<dbReference type="GeneID" id="6750001"/>
<feature type="compositionally biased region" description="Basic and acidic residues" evidence="1">
    <location>
        <begin position="93"/>
        <end position="109"/>
    </location>
</feature>
<evidence type="ECO:0000256" key="1">
    <source>
        <dbReference type="SAM" id="MobiDB-lite"/>
    </source>
</evidence>
<feature type="compositionally biased region" description="Polar residues" evidence="1">
    <location>
        <begin position="1"/>
        <end position="20"/>
    </location>
</feature>
<reference evidence="2 3" key="1">
    <citation type="journal article" date="2008" name="Nature">
        <title>The Trichoplax genome and the nature of placozoans.</title>
        <authorList>
            <person name="Srivastava M."/>
            <person name="Begovic E."/>
            <person name="Chapman J."/>
            <person name="Putnam N.H."/>
            <person name="Hellsten U."/>
            <person name="Kawashima T."/>
            <person name="Kuo A."/>
            <person name="Mitros T."/>
            <person name="Salamov A."/>
            <person name="Carpenter M.L."/>
            <person name="Signorovitch A.Y."/>
            <person name="Moreno M.A."/>
            <person name="Kamm K."/>
            <person name="Grimwood J."/>
            <person name="Schmutz J."/>
            <person name="Shapiro H."/>
            <person name="Grigoriev I.V."/>
            <person name="Buss L.W."/>
            <person name="Schierwater B."/>
            <person name="Dellaporta S.L."/>
            <person name="Rokhsar D.S."/>
        </authorList>
    </citation>
    <scope>NUCLEOTIDE SEQUENCE [LARGE SCALE GENOMIC DNA]</scope>
    <source>
        <strain evidence="2 3">Grell-BS-1999</strain>
    </source>
</reference>
<dbReference type="EMBL" id="DS985241">
    <property type="protein sequence ID" value="EDV29585.1"/>
    <property type="molecule type" value="Genomic_DNA"/>
</dbReference>
<feature type="region of interest" description="Disordered" evidence="1">
    <location>
        <begin position="235"/>
        <end position="261"/>
    </location>
</feature>
<dbReference type="KEGG" id="tad:TRIADDRAFT_52126"/>